<protein>
    <submittedName>
        <fullName evidence="11">Acyl-[acyl-carrier-protein] desaturase</fullName>
    </submittedName>
</protein>
<comment type="subunit">
    <text evidence="3">Homodimer.</text>
</comment>
<evidence type="ECO:0000256" key="8">
    <source>
        <dbReference type="ARBA" id="ARBA00023004"/>
    </source>
</evidence>
<evidence type="ECO:0000256" key="3">
    <source>
        <dbReference type="ARBA" id="ARBA00011738"/>
    </source>
</evidence>
<dbReference type="PANTHER" id="PTHR31155">
    <property type="entry name" value="ACYL- ACYL-CARRIER-PROTEIN DESATURASE-RELATED"/>
    <property type="match status" value="1"/>
</dbReference>
<evidence type="ECO:0000313" key="12">
    <source>
        <dbReference type="Proteomes" id="UP000198327"/>
    </source>
</evidence>
<keyword evidence="8" id="KW-0408">Iron</keyword>
<keyword evidence="10" id="KW-0275">Fatty acid biosynthesis</keyword>
<dbReference type="InterPro" id="IPR005067">
    <property type="entry name" value="Fatty_acid_desaturase-2"/>
</dbReference>
<dbReference type="GO" id="GO:0046872">
    <property type="term" value="F:metal ion binding"/>
    <property type="evidence" value="ECO:0007669"/>
    <property type="project" value="UniProtKB-KW"/>
</dbReference>
<proteinExistence type="inferred from homology"/>
<dbReference type="EMBL" id="FZOW01000002">
    <property type="protein sequence ID" value="SNS43519.1"/>
    <property type="molecule type" value="Genomic_DNA"/>
</dbReference>
<name>A0A239EG41_9NOCA</name>
<evidence type="ECO:0000256" key="5">
    <source>
        <dbReference type="ARBA" id="ARBA00022723"/>
    </source>
</evidence>
<dbReference type="Gene3D" id="1.10.620.20">
    <property type="entry name" value="Ribonucleotide Reductase, subunit A"/>
    <property type="match status" value="1"/>
</dbReference>
<evidence type="ECO:0000256" key="7">
    <source>
        <dbReference type="ARBA" id="ARBA00023002"/>
    </source>
</evidence>
<comment type="cofactor">
    <cofactor evidence="1">
        <name>Fe(2+)</name>
        <dbReference type="ChEBI" id="CHEBI:29033"/>
    </cofactor>
</comment>
<dbReference type="InterPro" id="IPR012348">
    <property type="entry name" value="RNR-like"/>
</dbReference>
<dbReference type="SUPFAM" id="SSF47240">
    <property type="entry name" value="Ferritin-like"/>
    <property type="match status" value="1"/>
</dbReference>
<dbReference type="PANTHER" id="PTHR31155:SF9">
    <property type="entry name" value="STEAROYL-[ACYL-CARRIER-PROTEIN] 9-DESATURASE 7, CHLOROPLASTIC"/>
    <property type="match status" value="1"/>
</dbReference>
<dbReference type="AlphaFoldDB" id="A0A239EG41"/>
<evidence type="ECO:0000256" key="6">
    <source>
        <dbReference type="ARBA" id="ARBA00022832"/>
    </source>
</evidence>
<dbReference type="Pfam" id="PF03405">
    <property type="entry name" value="FA_desaturase_2"/>
    <property type="match status" value="1"/>
</dbReference>
<evidence type="ECO:0000256" key="9">
    <source>
        <dbReference type="ARBA" id="ARBA00023098"/>
    </source>
</evidence>
<gene>
    <name evidence="11" type="ORF">SAMN05421642_102363</name>
</gene>
<keyword evidence="4" id="KW-0444">Lipid biosynthesis</keyword>
<dbReference type="STRING" id="398843.A3K89_03310"/>
<comment type="similarity">
    <text evidence="2">Belongs to the fatty acid desaturase type 2 family.</text>
</comment>
<evidence type="ECO:0000256" key="4">
    <source>
        <dbReference type="ARBA" id="ARBA00022516"/>
    </source>
</evidence>
<dbReference type="InterPro" id="IPR009078">
    <property type="entry name" value="Ferritin-like_SF"/>
</dbReference>
<keyword evidence="9" id="KW-0443">Lipid metabolism</keyword>
<sequence length="289" mass="32177">MRGQVSQLTLLRELEPTIEMKLSEYIDTSTIWVSSDYVEPELFWSAPRSRLTETAKAALVTTLLTHNNHQSVSSPAVHSAWVSWTSAWSDEKSRHATAIEDYLVATRSVDPIALDRARFQCMTVGIASAMEGDHLLRSIAHATIDVMATMVSHRNAAIECADPVASALLGRIVSDQERQVEFLRSVAAAAFEIVPAQTAAVVTEVIMNFQMPGSGLPGFERSSMLIERHGIYDLRRHIDEVVRPALAYWRFFERSDLELGARSAEILSDFLADLETQATSFEARRLRAS</sequence>
<dbReference type="RefSeq" id="WP_245865231.1">
    <property type="nucleotide sequence ID" value="NZ_FZOW01000002.1"/>
</dbReference>
<evidence type="ECO:0000256" key="2">
    <source>
        <dbReference type="ARBA" id="ARBA00008749"/>
    </source>
</evidence>
<evidence type="ECO:0000313" key="11">
    <source>
        <dbReference type="EMBL" id="SNS43519.1"/>
    </source>
</evidence>
<dbReference type="Proteomes" id="UP000198327">
    <property type="component" value="Unassembled WGS sequence"/>
</dbReference>
<reference evidence="12" key="1">
    <citation type="submission" date="2017-06" db="EMBL/GenBank/DDBJ databases">
        <authorList>
            <person name="Varghese N."/>
            <person name="Submissions S."/>
        </authorList>
    </citation>
    <scope>NUCLEOTIDE SEQUENCE [LARGE SCALE GENOMIC DNA]</scope>
    <source>
        <strain evidence="12">JCM 23211</strain>
    </source>
</reference>
<keyword evidence="7" id="KW-0560">Oxidoreductase</keyword>
<accession>A0A239EG41</accession>
<keyword evidence="6" id="KW-0276">Fatty acid metabolism</keyword>
<dbReference type="GO" id="GO:0045300">
    <property type="term" value="F:stearoyl-[ACP] desaturase activity"/>
    <property type="evidence" value="ECO:0007669"/>
    <property type="project" value="InterPro"/>
</dbReference>
<organism evidence="11 12">
    <name type="scientific">Rhodococcoides kyotonense</name>
    <dbReference type="NCBI Taxonomy" id="398843"/>
    <lineage>
        <taxon>Bacteria</taxon>
        <taxon>Bacillati</taxon>
        <taxon>Actinomycetota</taxon>
        <taxon>Actinomycetes</taxon>
        <taxon>Mycobacteriales</taxon>
        <taxon>Nocardiaceae</taxon>
        <taxon>Rhodococcoides</taxon>
    </lineage>
</organism>
<evidence type="ECO:0000256" key="1">
    <source>
        <dbReference type="ARBA" id="ARBA00001954"/>
    </source>
</evidence>
<keyword evidence="12" id="KW-1185">Reference proteome</keyword>
<evidence type="ECO:0000256" key="10">
    <source>
        <dbReference type="ARBA" id="ARBA00023160"/>
    </source>
</evidence>
<dbReference type="GO" id="GO:0006633">
    <property type="term" value="P:fatty acid biosynthetic process"/>
    <property type="evidence" value="ECO:0007669"/>
    <property type="project" value="UniProtKB-KW"/>
</dbReference>
<dbReference type="GO" id="GO:0005829">
    <property type="term" value="C:cytosol"/>
    <property type="evidence" value="ECO:0007669"/>
    <property type="project" value="TreeGrafter"/>
</dbReference>
<keyword evidence="5" id="KW-0479">Metal-binding</keyword>